<dbReference type="InterPro" id="IPR050316">
    <property type="entry name" value="Tyrosinase/Hemocyanin"/>
</dbReference>
<dbReference type="Pfam" id="PF18132">
    <property type="entry name" value="Tyrosinase_C"/>
    <property type="match status" value="1"/>
</dbReference>
<evidence type="ECO:0000256" key="10">
    <source>
        <dbReference type="ARBA" id="ARBA00048881"/>
    </source>
</evidence>
<dbReference type="Gene3D" id="1.10.1280.10">
    <property type="entry name" value="Di-copper center containing domain from catechol oxidase"/>
    <property type="match status" value="1"/>
</dbReference>
<dbReference type="GO" id="GO:0042438">
    <property type="term" value="P:melanin biosynthetic process"/>
    <property type="evidence" value="ECO:0007669"/>
    <property type="project" value="UniProtKB-KW"/>
</dbReference>
<gene>
    <name evidence="12" type="ORF">AJ79_09293</name>
</gene>
<dbReference type="OrthoDB" id="1658288at2759"/>
<dbReference type="PANTHER" id="PTHR11474">
    <property type="entry name" value="TYROSINASE FAMILY MEMBER"/>
    <property type="match status" value="1"/>
</dbReference>
<evidence type="ECO:0000256" key="8">
    <source>
        <dbReference type="ARBA" id="ARBA00023101"/>
    </source>
</evidence>
<protein>
    <recommendedName>
        <fullName evidence="3">tyrosinase</fullName>
        <ecNumber evidence="3">1.14.18.1</ecNumber>
    </recommendedName>
</protein>
<evidence type="ECO:0000256" key="1">
    <source>
        <dbReference type="ARBA" id="ARBA00001973"/>
    </source>
</evidence>
<comment type="caution">
    <text evidence="12">The sequence shown here is derived from an EMBL/GenBank/DDBJ whole genome shotgun (WGS) entry which is preliminary data.</text>
</comment>
<dbReference type="PRINTS" id="PR00092">
    <property type="entry name" value="TYROSINASE"/>
</dbReference>
<evidence type="ECO:0000256" key="4">
    <source>
        <dbReference type="ARBA" id="ARBA00022723"/>
    </source>
</evidence>
<evidence type="ECO:0000256" key="6">
    <source>
        <dbReference type="ARBA" id="ARBA00023008"/>
    </source>
</evidence>
<evidence type="ECO:0000256" key="2">
    <source>
        <dbReference type="ARBA" id="ARBA00009928"/>
    </source>
</evidence>
<dbReference type="AlphaFoldDB" id="A0A2B7WKZ8"/>
<dbReference type="InterPro" id="IPR008922">
    <property type="entry name" value="Di-copper_centre_dom_sf"/>
</dbReference>
<dbReference type="PANTHER" id="PTHR11474:SF76">
    <property type="entry name" value="SHKT DOMAIN-CONTAINING PROTEIN"/>
    <property type="match status" value="1"/>
</dbReference>
<evidence type="ECO:0000256" key="5">
    <source>
        <dbReference type="ARBA" id="ARBA00023002"/>
    </source>
</evidence>
<evidence type="ECO:0000313" key="13">
    <source>
        <dbReference type="Proteomes" id="UP000223968"/>
    </source>
</evidence>
<dbReference type="EC" id="1.14.18.1" evidence="3"/>
<evidence type="ECO:0000259" key="11">
    <source>
        <dbReference type="PROSITE" id="PS00498"/>
    </source>
</evidence>
<evidence type="ECO:0000313" key="12">
    <source>
        <dbReference type="EMBL" id="PGG97210.1"/>
    </source>
</evidence>
<comment type="catalytic activity">
    <reaction evidence="10">
        <text>L-tyrosine + O2 = L-dopaquinone + H2O</text>
        <dbReference type="Rhea" id="RHEA:18117"/>
        <dbReference type="ChEBI" id="CHEBI:15377"/>
        <dbReference type="ChEBI" id="CHEBI:15379"/>
        <dbReference type="ChEBI" id="CHEBI:57924"/>
        <dbReference type="ChEBI" id="CHEBI:58315"/>
        <dbReference type="EC" id="1.14.18.1"/>
    </reaction>
</comment>
<evidence type="ECO:0000256" key="3">
    <source>
        <dbReference type="ARBA" id="ARBA00011906"/>
    </source>
</evidence>
<proteinExistence type="inferred from homology"/>
<organism evidence="12 13">
    <name type="scientific">Helicocarpus griseus UAMH5409</name>
    <dbReference type="NCBI Taxonomy" id="1447875"/>
    <lineage>
        <taxon>Eukaryota</taxon>
        <taxon>Fungi</taxon>
        <taxon>Dikarya</taxon>
        <taxon>Ascomycota</taxon>
        <taxon>Pezizomycotina</taxon>
        <taxon>Eurotiomycetes</taxon>
        <taxon>Eurotiomycetidae</taxon>
        <taxon>Onygenales</taxon>
        <taxon>Ajellomycetaceae</taxon>
        <taxon>Helicocarpus</taxon>
    </lineage>
</organism>
<dbReference type="STRING" id="1447875.A0A2B7WKZ8"/>
<dbReference type="Pfam" id="PF00264">
    <property type="entry name" value="Tyrosinase"/>
    <property type="match status" value="1"/>
</dbReference>
<keyword evidence="8" id="KW-0470">Melanin biosynthesis</keyword>
<dbReference type="Gene3D" id="2.60.310.20">
    <property type="match status" value="1"/>
</dbReference>
<dbReference type="Proteomes" id="UP000223968">
    <property type="component" value="Unassembled WGS sequence"/>
</dbReference>
<keyword evidence="5" id="KW-0560">Oxidoreductase</keyword>
<dbReference type="Gene3D" id="2.60.120.200">
    <property type="match status" value="1"/>
</dbReference>
<sequence length="808" mass="91881">MAYSYYPIVGISAGKDPNGQVPLRQDIDNWSMDRENRTQIVLFLKALKQLHDIPPGERDSFFQIAGLKIFPSFASVLEYMVCLTNRGTNPAPRKPKWEKRGIAPMPIICFLHGTGHIYYSSRHQRLYEIMINDIIPQYPEKDQSTLRYAADTWRLPYWDWAANPKIPWLATEPQLQVSLLEELETIPNPLYQFRMPNGKNMASEGVGDVKLQGEEAILSYGNCIATSRCPLDGQTEADSKHWIEGVVNPGESDRYMVEHISVDDTDYGTTAEMVYRLLTYPLEYAQFSTMAIDEQDIRVATDVNIEFIHNNIHWWVGGEGGHMSQIPVATFDPIFWLHHCNIDRIWAIWQELNPDKWFEKGGQGEFDQKVIGLGNVITNTTPLRPFHKTPEGAVWLPEDTLDFRKLGYTYPELQPWLSENETGNALDQAAYKTKLFESITRKYGICRLEALSTLERVKNGTGTPLPEGMREIDGGIAGNDFAISIRYSKFAFGGHPFNLNIFLEPENGSGRHFTPEEYVTNVYNFSNPAVVNGEEVCTNCAILEEQDVTLSAYVPITSILNRLIQEKRLRSLEKDDVEDVLKRLYWQVTMGGQSIPEEQWGRLNLQILVSMSEISHSLDPQIPSKLEREPEVFPSLGVGVMSETGNATGFDLSVDQTMKLTSEISPGGFVMVESSSLDLARPPSRDFNEISFVYVDESTEELRESSFEALISVNINRRHRKIQIRNKPAGQGWNQTMIDFPDWFQEMSTLQVRVDVQDSTYELFLNDHHVRTGQRNGNKNITHLQYEAGPEPNRIALSAELRVTTSTS</sequence>
<comment type="similarity">
    <text evidence="2">Belongs to the tyrosinase family.</text>
</comment>
<accession>A0A2B7WKZ8</accession>
<dbReference type="SUPFAM" id="SSF48056">
    <property type="entry name" value="Di-copper centre-containing domain"/>
    <property type="match status" value="1"/>
</dbReference>
<keyword evidence="7" id="KW-0503">Monooxygenase</keyword>
<dbReference type="EMBL" id="PDNB01000254">
    <property type="protein sequence ID" value="PGG97210.1"/>
    <property type="molecule type" value="Genomic_DNA"/>
</dbReference>
<dbReference type="InterPro" id="IPR041640">
    <property type="entry name" value="Tyrosinase_C"/>
</dbReference>
<evidence type="ECO:0000256" key="9">
    <source>
        <dbReference type="ARBA" id="ARBA00048233"/>
    </source>
</evidence>
<keyword evidence="4" id="KW-0479">Metal-binding</keyword>
<evidence type="ECO:0000256" key="7">
    <source>
        <dbReference type="ARBA" id="ARBA00023033"/>
    </source>
</evidence>
<feature type="domain" description="Tyrosinase copper-binding" evidence="11">
    <location>
        <begin position="332"/>
        <end position="343"/>
    </location>
</feature>
<keyword evidence="6" id="KW-0186">Copper</keyword>
<keyword evidence="13" id="KW-1185">Reference proteome</keyword>
<comment type="cofactor">
    <cofactor evidence="1">
        <name>Cu(2+)</name>
        <dbReference type="ChEBI" id="CHEBI:29036"/>
    </cofactor>
</comment>
<dbReference type="GO" id="GO:0046872">
    <property type="term" value="F:metal ion binding"/>
    <property type="evidence" value="ECO:0007669"/>
    <property type="project" value="UniProtKB-KW"/>
</dbReference>
<reference evidence="12 13" key="1">
    <citation type="submission" date="2017-10" db="EMBL/GenBank/DDBJ databases">
        <title>Comparative genomics in systemic dimorphic fungi from Ajellomycetaceae.</title>
        <authorList>
            <person name="Munoz J.F."/>
            <person name="Mcewen J.G."/>
            <person name="Clay O.K."/>
            <person name="Cuomo C.A."/>
        </authorList>
    </citation>
    <scope>NUCLEOTIDE SEQUENCE [LARGE SCALE GENOMIC DNA]</scope>
    <source>
        <strain evidence="12 13">UAMH5409</strain>
    </source>
</reference>
<dbReference type="GO" id="GO:0004503">
    <property type="term" value="F:tyrosinase activity"/>
    <property type="evidence" value="ECO:0007669"/>
    <property type="project" value="UniProtKB-EC"/>
</dbReference>
<name>A0A2B7WKZ8_9EURO</name>
<dbReference type="InterPro" id="IPR002227">
    <property type="entry name" value="Tyrosinase_Cu-bd"/>
</dbReference>
<comment type="catalytic activity">
    <reaction evidence="9">
        <text>2 L-dopa + O2 = 2 L-dopaquinone + 2 H2O</text>
        <dbReference type="Rhea" id="RHEA:34287"/>
        <dbReference type="ChEBI" id="CHEBI:15377"/>
        <dbReference type="ChEBI" id="CHEBI:15379"/>
        <dbReference type="ChEBI" id="CHEBI:57504"/>
        <dbReference type="ChEBI" id="CHEBI:57924"/>
        <dbReference type="EC" id="1.14.18.1"/>
    </reaction>
</comment>
<dbReference type="PROSITE" id="PS00498">
    <property type="entry name" value="TYROSINASE_2"/>
    <property type="match status" value="1"/>
</dbReference>